<feature type="transmembrane region" description="Helical" evidence="6">
    <location>
        <begin position="85"/>
        <end position="110"/>
    </location>
</feature>
<protein>
    <recommendedName>
        <fullName evidence="7">G-protein coupled receptors family 2 profile 2 domain-containing protein</fullName>
    </recommendedName>
</protein>
<dbReference type="STRING" id="5078.A0A135LWR3"/>
<dbReference type="Pfam" id="PF05462">
    <property type="entry name" value="Dicty_CAR"/>
    <property type="match status" value="1"/>
</dbReference>
<dbReference type="GeneID" id="63703473"/>
<feature type="transmembrane region" description="Helical" evidence="6">
    <location>
        <begin position="48"/>
        <end position="65"/>
    </location>
</feature>
<dbReference type="SUPFAM" id="SSF81321">
    <property type="entry name" value="Family A G protein-coupled receptor-like"/>
    <property type="match status" value="1"/>
</dbReference>
<feature type="transmembrane region" description="Helical" evidence="6">
    <location>
        <begin position="326"/>
        <end position="345"/>
    </location>
</feature>
<dbReference type="AlphaFoldDB" id="A0A135LWR3"/>
<organism evidence="8 9">
    <name type="scientific">Penicillium patulum</name>
    <name type="common">Penicillium griseofulvum</name>
    <dbReference type="NCBI Taxonomy" id="5078"/>
    <lineage>
        <taxon>Eukaryota</taxon>
        <taxon>Fungi</taxon>
        <taxon>Dikarya</taxon>
        <taxon>Ascomycota</taxon>
        <taxon>Pezizomycotina</taxon>
        <taxon>Eurotiomycetes</taxon>
        <taxon>Eurotiomycetidae</taxon>
        <taxon>Eurotiales</taxon>
        <taxon>Aspergillaceae</taxon>
        <taxon>Penicillium</taxon>
    </lineage>
</organism>
<keyword evidence="4 6" id="KW-0472">Membrane</keyword>
<evidence type="ECO:0000259" key="7">
    <source>
        <dbReference type="PROSITE" id="PS50261"/>
    </source>
</evidence>
<dbReference type="PANTHER" id="PTHR23112:SF0">
    <property type="entry name" value="TRANSMEMBRANE PROTEIN 116"/>
    <property type="match status" value="1"/>
</dbReference>
<reference evidence="8 9" key="1">
    <citation type="journal article" date="2016" name="BMC Genomics">
        <title>Genome sequencing and secondary metabolism of the postharvest pathogen Penicillium griseofulvum.</title>
        <authorList>
            <person name="Banani H."/>
            <person name="Marcet-Houben M."/>
            <person name="Ballester A.R."/>
            <person name="Abbruscato P."/>
            <person name="Gonzalez-Candelas L."/>
            <person name="Gabaldon T."/>
            <person name="Spadaro D."/>
        </authorList>
    </citation>
    <scope>NUCLEOTIDE SEQUENCE [LARGE SCALE GENOMIC DNA]</scope>
    <source>
        <strain evidence="8 9">PG3</strain>
    </source>
</reference>
<dbReference type="PANTHER" id="PTHR23112">
    <property type="entry name" value="G PROTEIN-COUPLED RECEPTOR 157-RELATED"/>
    <property type="match status" value="1"/>
</dbReference>
<dbReference type="OMA" id="RMEIPYL"/>
<sequence>MAHTPSQRQLVAISVTERVCSAISLVGAFVIIASFIGSRSFRKPINRLVFYASWGNMMANIATMISQSGIQAGSSSSLCQLQAFFIQWFMPADALWTFAMACNVYLTFFHKYGSEQLRQIEWVYVVCCYGLPFIPSFTYFFIHTHARGQVYGSATLWCWVALPWDYLRIAVFYGPVWFVIILTFAIYLRAGSVIYQKHRELRNFSGIESLSSNTQPDAPLVISSGIHVTSEFTCLPPMHQPVSVSDTRSFTVSSFSPYSVSIEGGLIDSFNIQHDLEENSSPTQGLSRPQSDPTPLRTEGSIKSARHESGDSNAQRRKATEASSAAWAYTKYAILFFIALLVTWVPSTANRVYAFAHPNDFSFGLNYAASFVLPLQGFWNSLIYVSISWPAFKTLWNDLRGNSTRLGNI</sequence>
<feature type="transmembrane region" description="Helical" evidence="6">
    <location>
        <begin position="122"/>
        <end position="142"/>
    </location>
</feature>
<evidence type="ECO:0000313" key="8">
    <source>
        <dbReference type="EMBL" id="KXG53410.1"/>
    </source>
</evidence>
<dbReference type="GO" id="GO:0004930">
    <property type="term" value="F:G protein-coupled receptor activity"/>
    <property type="evidence" value="ECO:0007669"/>
    <property type="project" value="TreeGrafter"/>
</dbReference>
<evidence type="ECO:0000313" key="9">
    <source>
        <dbReference type="Proteomes" id="UP000070168"/>
    </source>
</evidence>
<evidence type="ECO:0000256" key="2">
    <source>
        <dbReference type="ARBA" id="ARBA00022692"/>
    </source>
</evidence>
<dbReference type="GO" id="GO:0007189">
    <property type="term" value="P:adenylate cyclase-activating G protein-coupled receptor signaling pathway"/>
    <property type="evidence" value="ECO:0007669"/>
    <property type="project" value="TreeGrafter"/>
</dbReference>
<dbReference type="InterPro" id="IPR017981">
    <property type="entry name" value="GPCR_2-like_7TM"/>
</dbReference>
<gene>
    <name evidence="8" type="ORF">PGRI_004600</name>
</gene>
<feature type="transmembrane region" description="Helical" evidence="6">
    <location>
        <begin position="365"/>
        <end position="387"/>
    </location>
</feature>
<keyword evidence="9" id="KW-1185">Reference proteome</keyword>
<feature type="compositionally biased region" description="Polar residues" evidence="5">
    <location>
        <begin position="279"/>
        <end position="293"/>
    </location>
</feature>
<evidence type="ECO:0000256" key="1">
    <source>
        <dbReference type="ARBA" id="ARBA00004141"/>
    </source>
</evidence>
<evidence type="ECO:0000256" key="5">
    <source>
        <dbReference type="SAM" id="MobiDB-lite"/>
    </source>
</evidence>
<dbReference type="EMBL" id="LHQR01000014">
    <property type="protein sequence ID" value="KXG53410.1"/>
    <property type="molecule type" value="Genomic_DNA"/>
</dbReference>
<dbReference type="OrthoDB" id="18453at2759"/>
<name>A0A135LWR3_PENPA</name>
<dbReference type="Proteomes" id="UP000070168">
    <property type="component" value="Unassembled WGS sequence"/>
</dbReference>
<evidence type="ECO:0000256" key="3">
    <source>
        <dbReference type="ARBA" id="ARBA00022989"/>
    </source>
</evidence>
<dbReference type="PROSITE" id="PS50261">
    <property type="entry name" value="G_PROTEIN_RECEP_F2_4"/>
    <property type="match status" value="1"/>
</dbReference>
<feature type="transmembrane region" description="Helical" evidence="6">
    <location>
        <begin position="12"/>
        <end position="36"/>
    </location>
</feature>
<feature type="transmembrane region" description="Helical" evidence="6">
    <location>
        <begin position="166"/>
        <end position="188"/>
    </location>
</feature>
<comment type="caution">
    <text evidence="8">The sequence shown here is derived from an EMBL/GenBank/DDBJ whole genome shotgun (WGS) entry which is preliminary data.</text>
</comment>
<keyword evidence="2 6" id="KW-0812">Transmembrane</keyword>
<feature type="domain" description="G-protein coupled receptors family 2 profile 2" evidence="7">
    <location>
        <begin position="13"/>
        <end position="199"/>
    </location>
</feature>
<accession>A0A135LWR3</accession>
<dbReference type="GO" id="GO:0005886">
    <property type="term" value="C:plasma membrane"/>
    <property type="evidence" value="ECO:0007669"/>
    <property type="project" value="TreeGrafter"/>
</dbReference>
<dbReference type="RefSeq" id="XP_040651945.1">
    <property type="nucleotide sequence ID" value="XM_040788173.1"/>
</dbReference>
<dbReference type="GO" id="GO:0007166">
    <property type="term" value="P:cell surface receptor signaling pathway"/>
    <property type="evidence" value="ECO:0007669"/>
    <property type="project" value="InterPro"/>
</dbReference>
<evidence type="ECO:0000256" key="6">
    <source>
        <dbReference type="SAM" id="Phobius"/>
    </source>
</evidence>
<evidence type="ECO:0000256" key="4">
    <source>
        <dbReference type="ARBA" id="ARBA00023136"/>
    </source>
</evidence>
<comment type="subcellular location">
    <subcellularLocation>
        <location evidence="1">Membrane</location>
        <topology evidence="1">Multi-pass membrane protein</topology>
    </subcellularLocation>
</comment>
<keyword evidence="3 6" id="KW-1133">Transmembrane helix</keyword>
<feature type="region of interest" description="Disordered" evidence="5">
    <location>
        <begin position="278"/>
        <end position="317"/>
    </location>
</feature>
<proteinExistence type="predicted"/>
<dbReference type="Gene3D" id="1.20.1070.10">
    <property type="entry name" value="Rhodopsin 7-helix transmembrane proteins"/>
    <property type="match status" value="1"/>
</dbReference>